<feature type="transmembrane region" description="Helical" evidence="2">
    <location>
        <begin position="316"/>
        <end position="337"/>
    </location>
</feature>
<reference evidence="3" key="1">
    <citation type="submission" date="2019-03" db="EMBL/GenBank/DDBJ databases">
        <title>Afifella sp. nov., isolated from activated sludge.</title>
        <authorList>
            <person name="Li Q."/>
            <person name="Liu Y."/>
        </authorList>
    </citation>
    <scope>NUCLEOTIDE SEQUENCE</scope>
    <source>
        <strain evidence="3">L72</strain>
    </source>
</reference>
<keyword evidence="2" id="KW-1133">Transmembrane helix</keyword>
<name>A0A964T860_9HYPH</name>
<proteinExistence type="predicted"/>
<feature type="transmembrane region" description="Helical" evidence="2">
    <location>
        <begin position="135"/>
        <end position="156"/>
    </location>
</feature>
<evidence type="ECO:0000313" key="4">
    <source>
        <dbReference type="Proteomes" id="UP000773614"/>
    </source>
</evidence>
<accession>A0A964T860</accession>
<dbReference type="SUPFAM" id="SSF53474">
    <property type="entry name" value="alpha/beta-Hydrolases"/>
    <property type="match status" value="1"/>
</dbReference>
<keyword evidence="4" id="KW-1185">Reference proteome</keyword>
<dbReference type="InterPro" id="IPR029058">
    <property type="entry name" value="AB_hydrolase_fold"/>
</dbReference>
<evidence type="ECO:0000256" key="2">
    <source>
        <dbReference type="SAM" id="Phobius"/>
    </source>
</evidence>
<dbReference type="Proteomes" id="UP000773614">
    <property type="component" value="Unassembled WGS sequence"/>
</dbReference>
<dbReference type="AlphaFoldDB" id="A0A964T860"/>
<organism evidence="3 4">
    <name type="scientific">Propylenella binzhouense</name>
    <dbReference type="NCBI Taxonomy" id="2555902"/>
    <lineage>
        <taxon>Bacteria</taxon>
        <taxon>Pseudomonadati</taxon>
        <taxon>Pseudomonadota</taxon>
        <taxon>Alphaproteobacteria</taxon>
        <taxon>Hyphomicrobiales</taxon>
        <taxon>Propylenellaceae</taxon>
        <taxon>Propylenella</taxon>
    </lineage>
</organism>
<keyword evidence="2" id="KW-0812">Transmembrane</keyword>
<comment type="caution">
    <text evidence="3">The sequence shown here is derived from an EMBL/GenBank/DDBJ whole genome shotgun (WGS) entry which is preliminary data.</text>
</comment>
<feature type="transmembrane region" description="Helical" evidence="2">
    <location>
        <begin position="184"/>
        <end position="204"/>
    </location>
</feature>
<feature type="transmembrane region" description="Helical" evidence="2">
    <location>
        <begin position="224"/>
        <end position="243"/>
    </location>
</feature>
<sequence length="584" mass="63976">MQQADIAPAGARPEGGGGAAAERRKQAVVVIHGMGEQRPMDTLRGFVDAVWLRGRPAEEQARHRRAWIVPDKRAGSYELRRITTGYDDSTAKDLRTDFFEFYWADLMEGTTLQHLWSWVRGLLIRPIWAVPWRRMAAWIVLWLLVIGMALALLGAADPKNALVVWAGHRLGRPALWAAAHAREVLLALAGAAAALTVLRLAYLLTRRRHAEGDALLSEPAGVNVAGPLMSAVAAGSIFLSIPADASYDPEPFARLLLAGLAVAGAAIVHLFVVPYLGDVARYVRAAADTVEKRQAIRERGLALLRELHAQQQYRRIVVVGHSLGSIVAYDLLLQLWAERGPARDRLPSADAADALAQVDRFVGCRSDRFDLEAYRRAQWAVFDALRRRSDDWLISDFVTLGSPLGLADFLLARDARHLEAMKTERLVATAPPVATERGEAAAPGERGGGGRPDRPTMFYTDTVAGQQVQIPHHAALFAAVRWTNICDPPRGVFFGDLISGPVAPWFGPGVKDIRVKMRRRLLGWLSWRFFTHTLYWSTDRPLGAGQAHLRALRTALALDDETGRGGGGAGACLRPPLGAVERAD</sequence>
<evidence type="ECO:0000256" key="1">
    <source>
        <dbReference type="SAM" id="MobiDB-lite"/>
    </source>
</evidence>
<feature type="transmembrane region" description="Helical" evidence="2">
    <location>
        <begin position="255"/>
        <end position="276"/>
    </location>
</feature>
<keyword evidence="2" id="KW-0472">Membrane</keyword>
<evidence type="ECO:0000313" key="3">
    <source>
        <dbReference type="EMBL" id="MYZ50250.1"/>
    </source>
</evidence>
<dbReference type="OrthoDB" id="4058760at2"/>
<protein>
    <submittedName>
        <fullName evidence="3">Uncharacterized protein</fullName>
    </submittedName>
</protein>
<dbReference type="EMBL" id="SPKJ01000140">
    <property type="protein sequence ID" value="MYZ50250.1"/>
    <property type="molecule type" value="Genomic_DNA"/>
</dbReference>
<feature type="region of interest" description="Disordered" evidence="1">
    <location>
        <begin position="1"/>
        <end position="22"/>
    </location>
</feature>
<dbReference type="RefSeq" id="WP_161142574.1">
    <property type="nucleotide sequence ID" value="NZ_SPKJ01000140.1"/>
</dbReference>
<feature type="region of interest" description="Disordered" evidence="1">
    <location>
        <begin position="432"/>
        <end position="452"/>
    </location>
</feature>
<gene>
    <name evidence="3" type="ORF">E4O86_21305</name>
</gene>